<dbReference type="Proteomes" id="UP000701853">
    <property type="component" value="Chromosome 9"/>
</dbReference>
<sequence length="180" mass="20931">MQAILDGYAVIGSASSTDWGAVCYELLGVILNNINRGRIEIGWLQDTFPELDNDLTELERIRYAQAYILEMIRGYLMPDLSRNLGDATEQSQNRRLPITTAIMGTVSLSIFMSLSRPPIYISTHNEVFDDEHKVDLRQLHTDWPRFWSYYIEMWENRYDYIPIRESIIVPELACVAEYMP</sequence>
<keyword evidence="2" id="KW-1185">Reference proteome</keyword>
<dbReference type="EMBL" id="JAHUZN010000009">
    <property type="protein sequence ID" value="KAG8484253.1"/>
    <property type="molecule type" value="Genomic_DNA"/>
</dbReference>
<dbReference type="OrthoDB" id="1421598at2759"/>
<name>A0A8J6CY33_9ROSI</name>
<dbReference type="AlphaFoldDB" id="A0A8J6CY33"/>
<gene>
    <name evidence="1" type="ORF">CXB51_022760</name>
</gene>
<evidence type="ECO:0000313" key="2">
    <source>
        <dbReference type="Proteomes" id="UP000701853"/>
    </source>
</evidence>
<accession>A0A8J6CY33</accession>
<organism evidence="1 2">
    <name type="scientific">Gossypium anomalum</name>
    <dbReference type="NCBI Taxonomy" id="47600"/>
    <lineage>
        <taxon>Eukaryota</taxon>
        <taxon>Viridiplantae</taxon>
        <taxon>Streptophyta</taxon>
        <taxon>Embryophyta</taxon>
        <taxon>Tracheophyta</taxon>
        <taxon>Spermatophyta</taxon>
        <taxon>Magnoliopsida</taxon>
        <taxon>eudicotyledons</taxon>
        <taxon>Gunneridae</taxon>
        <taxon>Pentapetalae</taxon>
        <taxon>rosids</taxon>
        <taxon>malvids</taxon>
        <taxon>Malvales</taxon>
        <taxon>Malvaceae</taxon>
        <taxon>Malvoideae</taxon>
        <taxon>Gossypium</taxon>
    </lineage>
</organism>
<reference evidence="1 2" key="1">
    <citation type="journal article" date="2021" name="bioRxiv">
        <title>The Gossypium anomalum genome as a resource for cotton improvement and evolutionary analysis of hybrid incompatibility.</title>
        <authorList>
            <person name="Grover C.E."/>
            <person name="Yuan D."/>
            <person name="Arick M.A."/>
            <person name="Miller E.R."/>
            <person name="Hu G."/>
            <person name="Peterson D.G."/>
            <person name="Wendel J.F."/>
            <person name="Udall J.A."/>
        </authorList>
    </citation>
    <scope>NUCLEOTIDE SEQUENCE [LARGE SCALE GENOMIC DNA]</scope>
    <source>
        <strain evidence="1">JFW-Udall</strain>
        <tissue evidence="1">Leaf</tissue>
    </source>
</reference>
<evidence type="ECO:0000313" key="1">
    <source>
        <dbReference type="EMBL" id="KAG8484253.1"/>
    </source>
</evidence>
<protein>
    <submittedName>
        <fullName evidence="1">Uncharacterized protein</fullName>
    </submittedName>
</protein>
<proteinExistence type="predicted"/>
<comment type="caution">
    <text evidence="1">The sequence shown here is derived from an EMBL/GenBank/DDBJ whole genome shotgun (WGS) entry which is preliminary data.</text>
</comment>